<organism evidence="1 2">
    <name type="scientific">Nitrospirillum iridis</name>
    <dbReference type="NCBI Taxonomy" id="765888"/>
    <lineage>
        <taxon>Bacteria</taxon>
        <taxon>Pseudomonadati</taxon>
        <taxon>Pseudomonadota</taxon>
        <taxon>Alphaproteobacteria</taxon>
        <taxon>Rhodospirillales</taxon>
        <taxon>Azospirillaceae</taxon>
        <taxon>Nitrospirillum</taxon>
    </lineage>
</organism>
<proteinExistence type="predicted"/>
<evidence type="ECO:0000313" key="1">
    <source>
        <dbReference type="EMBL" id="MBB6250576.1"/>
    </source>
</evidence>
<comment type="caution">
    <text evidence="1">The sequence shown here is derived from an EMBL/GenBank/DDBJ whole genome shotgun (WGS) entry which is preliminary data.</text>
</comment>
<gene>
    <name evidence="1" type="ORF">FHS74_001121</name>
</gene>
<sequence length="48" mass="4989">MSLIVVGQTLCSLALDHFGILGLPQYAANPARLLGAGLLVLGVMLVRL</sequence>
<protein>
    <submittedName>
        <fullName evidence="1">Uncharacterized membrane protein YdcZ (DUF606 family)</fullName>
    </submittedName>
</protein>
<dbReference type="Proteomes" id="UP000539175">
    <property type="component" value="Unassembled WGS sequence"/>
</dbReference>
<accession>A0A7X0ED24</accession>
<dbReference type="AlphaFoldDB" id="A0A7X0ED24"/>
<dbReference type="InterPro" id="IPR006750">
    <property type="entry name" value="YdcZ"/>
</dbReference>
<reference evidence="1 2" key="1">
    <citation type="submission" date="2020-08" db="EMBL/GenBank/DDBJ databases">
        <title>Genomic Encyclopedia of Type Strains, Phase IV (KMG-IV): sequencing the most valuable type-strain genomes for metagenomic binning, comparative biology and taxonomic classification.</title>
        <authorList>
            <person name="Goeker M."/>
        </authorList>
    </citation>
    <scope>NUCLEOTIDE SEQUENCE [LARGE SCALE GENOMIC DNA]</scope>
    <source>
        <strain evidence="1 2">DSM 22198</strain>
    </source>
</reference>
<name>A0A7X0ED24_9PROT</name>
<dbReference type="EMBL" id="JACIIZ010000003">
    <property type="protein sequence ID" value="MBB6250576.1"/>
    <property type="molecule type" value="Genomic_DNA"/>
</dbReference>
<dbReference type="Pfam" id="PF04657">
    <property type="entry name" value="DMT_YdcZ"/>
    <property type="match status" value="1"/>
</dbReference>
<evidence type="ECO:0000313" key="2">
    <source>
        <dbReference type="Proteomes" id="UP000539175"/>
    </source>
</evidence>
<keyword evidence="2" id="KW-1185">Reference proteome</keyword>